<evidence type="ECO:0000256" key="1">
    <source>
        <dbReference type="SAM" id="Coils"/>
    </source>
</evidence>
<reference evidence="3" key="1">
    <citation type="submission" date="2019-03" db="EMBL/GenBank/DDBJ databases">
        <title>Long read genome sequence of the mycoparasitic Pythium oligandrum ATCC 38472 isolated from sugarbeet rhizosphere.</title>
        <authorList>
            <person name="Gaulin E."/>
        </authorList>
    </citation>
    <scope>NUCLEOTIDE SEQUENCE</scope>
    <source>
        <strain evidence="3">ATCC 38472_TT</strain>
    </source>
</reference>
<sequence length="119" mass="13953">MDWLEDLDLSEDPSTLFMALAVFDDESAEDDTNAESEPTPRATKIAKKGKGRTDRREEISFLRSEADVLTRRLELLRRRQRSSDCRRGWCWRALAAEQQFMRKTKELENAQLRELCGRM</sequence>
<evidence type="ECO:0000313" key="4">
    <source>
        <dbReference type="Proteomes" id="UP000794436"/>
    </source>
</evidence>
<organism evidence="3 4">
    <name type="scientific">Pythium oligandrum</name>
    <name type="common">Mycoparasitic fungus</name>
    <dbReference type="NCBI Taxonomy" id="41045"/>
    <lineage>
        <taxon>Eukaryota</taxon>
        <taxon>Sar</taxon>
        <taxon>Stramenopiles</taxon>
        <taxon>Oomycota</taxon>
        <taxon>Peronosporomycetes</taxon>
        <taxon>Pythiales</taxon>
        <taxon>Pythiaceae</taxon>
        <taxon>Pythium</taxon>
    </lineage>
</organism>
<keyword evidence="4" id="KW-1185">Reference proteome</keyword>
<protein>
    <submittedName>
        <fullName evidence="3">Uncharacterized protein</fullName>
    </submittedName>
</protein>
<keyword evidence="1" id="KW-0175">Coiled coil</keyword>
<proteinExistence type="predicted"/>
<feature type="coiled-coil region" evidence="1">
    <location>
        <begin position="59"/>
        <end position="113"/>
    </location>
</feature>
<dbReference type="AlphaFoldDB" id="A0A8K1FGB8"/>
<gene>
    <name evidence="3" type="ORF">Poli38472_004918</name>
</gene>
<evidence type="ECO:0000256" key="2">
    <source>
        <dbReference type="SAM" id="MobiDB-lite"/>
    </source>
</evidence>
<accession>A0A8K1FGB8</accession>
<evidence type="ECO:0000313" key="3">
    <source>
        <dbReference type="EMBL" id="TMW59849.1"/>
    </source>
</evidence>
<name>A0A8K1FGB8_PYTOL</name>
<dbReference type="EMBL" id="SPLM01000109">
    <property type="protein sequence ID" value="TMW59849.1"/>
    <property type="molecule type" value="Genomic_DNA"/>
</dbReference>
<comment type="caution">
    <text evidence="3">The sequence shown here is derived from an EMBL/GenBank/DDBJ whole genome shotgun (WGS) entry which is preliminary data.</text>
</comment>
<dbReference type="Proteomes" id="UP000794436">
    <property type="component" value="Unassembled WGS sequence"/>
</dbReference>
<feature type="region of interest" description="Disordered" evidence="2">
    <location>
        <begin position="27"/>
        <end position="53"/>
    </location>
</feature>